<feature type="transmembrane region" description="Helical" evidence="1">
    <location>
        <begin position="651"/>
        <end position="675"/>
    </location>
</feature>
<dbReference type="AlphaFoldDB" id="A0A4R4A7N4"/>
<feature type="transmembrane region" description="Helical" evidence="1">
    <location>
        <begin position="783"/>
        <end position="799"/>
    </location>
</feature>
<dbReference type="Proteomes" id="UP000295247">
    <property type="component" value="Unassembled WGS sequence"/>
</dbReference>
<evidence type="ECO:0000313" key="3">
    <source>
        <dbReference type="Proteomes" id="UP000295247"/>
    </source>
</evidence>
<proteinExistence type="predicted"/>
<feature type="transmembrane region" description="Helical" evidence="1">
    <location>
        <begin position="931"/>
        <end position="952"/>
    </location>
</feature>
<feature type="transmembrane region" description="Helical" evidence="1">
    <location>
        <begin position="755"/>
        <end position="776"/>
    </location>
</feature>
<keyword evidence="1" id="KW-0812">Transmembrane</keyword>
<feature type="transmembrane region" description="Helical" evidence="1">
    <location>
        <begin position="681"/>
        <end position="699"/>
    </location>
</feature>
<comment type="caution">
    <text evidence="2">The sequence shown here is derived from an EMBL/GenBank/DDBJ whole genome shotgun (WGS) entry which is preliminary data.</text>
</comment>
<keyword evidence="1" id="KW-0472">Membrane</keyword>
<dbReference type="EMBL" id="SMDC01000008">
    <property type="protein sequence ID" value="TCW34861.1"/>
    <property type="molecule type" value="Genomic_DNA"/>
</dbReference>
<sequence>MTSTVSQPTDDDGTARAFRSRVLRPTEGVFLFHPRAIERLVAKQLGPHGYEGSIPEPIYALMPCADFLHGLETENPEALAVIEGLDLPAEVILLPIPPEQRFDRAGFVRLLRDYWGRRFEAEVARAWQLAGEQVPTRATATLIELIGAGAFAEIREVLGRDGLIPQGIADPLVCRAFVALLVRLHRFAPGTRGFLFPAIADWAALDAWLATLDLDPDGDRLTALLARTRPDRACGEAPRQLPLPTALPYGTGDPGLRVCAPLPPPAPRTPATPASAPPARTATLHSACLAALHQGSQLPRQRWNQRLRDWLLNALGPLLAALLALGLRLERRTRGLPAVLMAPYLMLFRHAIRMAQRAELNDRYALTLWQLVNAERLFQRMGQPCAPDAEQIARIIARRIDRARQALGDLIAVRWKLPPGEAQALRALIARLIEEDRHGASCRAARAQLRMLEQVLHEGRATYYRLRPLRWILSGGRQPLRQILPFQSTLKALHALDTGLARLDGIGWTVAEVERCAAPLRTLSARHSERLQTQLRPHLVRILDEAGFTPDDHRQRVAAHKLLCELLDVIEHRRHLRFTDVRDIVARNTLRLPDPGPRELLGGDRLARFDRAAARALPGLYKPGELYIKGLQQLSAPLFGTPGGRLAMRHLLLPFGLAFLGLKTLDLLVGLLVPPESHPELAPLWLVALVALMVNLGVYTRIGRRFFIALWQGLGTLLRLLLFDGVRRLLRWRPMANLLATRAIRALDHNLLRPLLTGTLALLPLIGLAGLVEGLAIEPGAPLFGLAFTLGILINNTPLGRRLVDQTVSALGGFLRRVNQTLVIGLVKALLDFFKEFTRRFQQGLHRIEELLSHHLAESLPELLLKSLLAPLWNLMQSLIQFYVTVLVEPQVNPIKHFPLVTIAHKLLLPFLPAITGVLVALTESVLPKLIAYPFATLTVLLLPGLAGFLVWELKENWKIYAANHPRSGPALRPGIEPAVIGEHGENMRAMLRRGIHSGTQPKAFDRLRRVLREQLRDERAAPWRVHEAQRRVHGIERAMQRFCERELAHALRLRSAEPGCRLAQVETLAPRLATNACALRLALRPARAPAAAVQLGIDITLRDGRLHYRATATGPLARIEPECWRAIAEDIEFFAGRAGAERVEILLPPG</sequence>
<feature type="transmembrane region" description="Helical" evidence="1">
    <location>
        <begin position="900"/>
        <end position="919"/>
    </location>
</feature>
<accession>A0A4R4A7N4</accession>
<organism evidence="2 3">
    <name type="scientific">Marichromatium gracile</name>
    <name type="common">Chromatium gracile</name>
    <dbReference type="NCBI Taxonomy" id="1048"/>
    <lineage>
        <taxon>Bacteria</taxon>
        <taxon>Pseudomonadati</taxon>
        <taxon>Pseudomonadota</taxon>
        <taxon>Gammaproteobacteria</taxon>
        <taxon>Chromatiales</taxon>
        <taxon>Chromatiaceae</taxon>
        <taxon>Marichromatium</taxon>
    </lineage>
</organism>
<protein>
    <submittedName>
        <fullName evidence="2">Uncharacterized protein</fullName>
    </submittedName>
</protein>
<evidence type="ECO:0000256" key="1">
    <source>
        <dbReference type="SAM" id="Phobius"/>
    </source>
</evidence>
<evidence type="ECO:0000313" key="2">
    <source>
        <dbReference type="EMBL" id="TCW34861.1"/>
    </source>
</evidence>
<feature type="transmembrane region" description="Helical" evidence="1">
    <location>
        <begin position="706"/>
        <end position="723"/>
    </location>
</feature>
<keyword evidence="1" id="KW-1133">Transmembrane helix</keyword>
<reference evidence="2 3" key="1">
    <citation type="submission" date="2019-03" db="EMBL/GenBank/DDBJ databases">
        <title>Genomic Encyclopedia of Type Strains, Phase IV (KMG-IV): sequencing the most valuable type-strain genomes for metagenomic binning, comparative biology and taxonomic classification.</title>
        <authorList>
            <person name="Goeker M."/>
        </authorList>
    </citation>
    <scope>NUCLEOTIDE SEQUENCE [LARGE SCALE GENOMIC DNA]</scope>
    <source>
        <strain evidence="2 3">DSM 203</strain>
    </source>
</reference>
<gene>
    <name evidence="2" type="ORF">EDC29_10821</name>
</gene>
<name>A0A4R4A7N4_MARGR</name>